<keyword evidence="4" id="KW-0804">Transcription</keyword>
<evidence type="ECO:0000256" key="4">
    <source>
        <dbReference type="ARBA" id="ARBA00023163"/>
    </source>
</evidence>
<dbReference type="Pfam" id="PF13873">
    <property type="entry name" value="Myb_DNA-bind_5"/>
    <property type="match status" value="1"/>
</dbReference>
<accession>A0A8S4G051</accession>
<dbReference type="InterPro" id="IPR028002">
    <property type="entry name" value="Myb_DNA-bind_5"/>
</dbReference>
<evidence type="ECO:0000313" key="6">
    <source>
        <dbReference type="EMBL" id="CAG9133716.1"/>
    </source>
</evidence>
<dbReference type="KEGG" id="pxy:105394439"/>
<comment type="caution">
    <text evidence="6">The sequence shown here is derived from an EMBL/GenBank/DDBJ whole genome shotgun (WGS) entry which is preliminary data.</text>
</comment>
<protein>
    <recommendedName>
        <fullName evidence="2">Regulatory protein zeste</fullName>
    </recommendedName>
</protein>
<dbReference type="OrthoDB" id="7354477at2759"/>
<gene>
    <name evidence="6" type="ORF">PLXY2_LOCUS11930</name>
</gene>
<evidence type="ECO:0000256" key="1">
    <source>
        <dbReference type="ARBA" id="ARBA00011764"/>
    </source>
</evidence>
<dbReference type="Proteomes" id="UP000653454">
    <property type="component" value="Unassembled WGS sequence"/>
</dbReference>
<name>A0A8S4G051_PLUXY</name>
<organism evidence="6 7">
    <name type="scientific">Plutella xylostella</name>
    <name type="common">Diamondback moth</name>
    <name type="synonym">Plutella maculipennis</name>
    <dbReference type="NCBI Taxonomy" id="51655"/>
    <lineage>
        <taxon>Eukaryota</taxon>
        <taxon>Metazoa</taxon>
        <taxon>Ecdysozoa</taxon>
        <taxon>Arthropoda</taxon>
        <taxon>Hexapoda</taxon>
        <taxon>Insecta</taxon>
        <taxon>Pterygota</taxon>
        <taxon>Neoptera</taxon>
        <taxon>Endopterygota</taxon>
        <taxon>Lepidoptera</taxon>
        <taxon>Glossata</taxon>
        <taxon>Ditrysia</taxon>
        <taxon>Yponomeutoidea</taxon>
        <taxon>Plutellidae</taxon>
        <taxon>Plutella</taxon>
    </lineage>
</organism>
<reference evidence="6" key="1">
    <citation type="submission" date="2020-11" db="EMBL/GenBank/DDBJ databases">
        <authorList>
            <person name="Whiteford S."/>
        </authorList>
    </citation>
    <scope>NUCLEOTIDE SEQUENCE</scope>
</reference>
<evidence type="ECO:0000256" key="3">
    <source>
        <dbReference type="ARBA" id="ARBA00023015"/>
    </source>
</evidence>
<proteinExistence type="predicted"/>
<evidence type="ECO:0000256" key="2">
    <source>
        <dbReference type="ARBA" id="ARBA00016807"/>
    </source>
</evidence>
<keyword evidence="7" id="KW-1185">Reference proteome</keyword>
<evidence type="ECO:0000313" key="7">
    <source>
        <dbReference type="Proteomes" id="UP000653454"/>
    </source>
</evidence>
<dbReference type="AlphaFoldDB" id="A0A8S4G051"/>
<evidence type="ECO:0000256" key="5">
    <source>
        <dbReference type="ARBA" id="ARBA00025466"/>
    </source>
</evidence>
<sequence>MSESSKTPRTSYEQVKAIVDYMGQHSDLASCINRTTEGRHANKQRWAELAKVLNSYRGARKTPVGWSKYYSDLKCKLKTKIQILNKMKRNGQTSETTDTPNITKLERRLLVILGPDFAKTKSKKEKSDIKAELNHDESSCRSGSEASGRLSVSGLQDDFEEKDEEMFEPERSSVTNDSMFEGISPKWLIDVEKKRAKADLIRARAEEHQVTVAAKHAEAAMIQAEALKKFAEAACIQAEAIMRIASIIEHRGQTDMLQI</sequence>
<dbReference type="EMBL" id="CAJHNJ030000066">
    <property type="protein sequence ID" value="CAG9133716.1"/>
    <property type="molecule type" value="Genomic_DNA"/>
</dbReference>
<comment type="subunit">
    <text evidence="1">Self-associates forming complexes of several hundred monomers.</text>
</comment>
<comment type="function">
    <text evidence="5">Involved in transvection phenomena (= synapsis-dependent gene expression), where the synaptic pairing of chromosomes carrying genes with which zeste interacts influences the expression of these genes. Zeste binds to DNA and stimulates transcription from a nearby promoter.</text>
</comment>
<keyword evidence="3" id="KW-0805">Transcription regulation</keyword>